<dbReference type="Gene3D" id="3.40.50.300">
    <property type="entry name" value="P-loop containing nucleotide triphosphate hydrolases"/>
    <property type="match status" value="4"/>
</dbReference>
<evidence type="ECO:0000313" key="6">
    <source>
        <dbReference type="EMBL" id="CAF0775596.1"/>
    </source>
</evidence>
<evidence type="ECO:0000259" key="5">
    <source>
        <dbReference type="SMART" id="SM00382"/>
    </source>
</evidence>
<feature type="compositionally biased region" description="Basic and acidic residues" evidence="4">
    <location>
        <begin position="525"/>
        <end position="541"/>
    </location>
</feature>
<feature type="domain" description="AAA+ ATPase" evidence="5">
    <location>
        <begin position="60"/>
        <end position="200"/>
    </location>
</feature>
<feature type="region of interest" description="Disordered" evidence="4">
    <location>
        <begin position="211"/>
        <end position="244"/>
    </location>
</feature>
<gene>
    <name evidence="6" type="ORF">OXX778_LOCUS5187</name>
</gene>
<dbReference type="InterPro" id="IPR003593">
    <property type="entry name" value="AAA+_ATPase"/>
</dbReference>
<dbReference type="SUPFAM" id="SSF52540">
    <property type="entry name" value="P-loop containing nucleoside triphosphate hydrolases"/>
    <property type="match status" value="4"/>
</dbReference>
<accession>A0A813R2L1</accession>
<feature type="compositionally biased region" description="Basic and acidic residues" evidence="4">
    <location>
        <begin position="1069"/>
        <end position="1085"/>
    </location>
</feature>
<proteinExistence type="predicted"/>
<keyword evidence="7" id="KW-1185">Reference proteome</keyword>
<evidence type="ECO:0000256" key="4">
    <source>
        <dbReference type="SAM" id="MobiDB-lite"/>
    </source>
</evidence>
<feature type="compositionally biased region" description="Basic and acidic residues" evidence="4">
    <location>
        <begin position="788"/>
        <end position="811"/>
    </location>
</feature>
<evidence type="ECO:0000313" key="7">
    <source>
        <dbReference type="Proteomes" id="UP000663879"/>
    </source>
</evidence>
<dbReference type="Proteomes" id="UP000663879">
    <property type="component" value="Unassembled WGS sequence"/>
</dbReference>
<dbReference type="InterPro" id="IPR021897">
    <property type="entry name" value="FAP206"/>
</dbReference>
<feature type="region of interest" description="Disordered" evidence="4">
    <location>
        <begin position="1211"/>
        <end position="1230"/>
    </location>
</feature>
<keyword evidence="3" id="KW-0418">Kinase</keyword>
<feature type="region of interest" description="Disordered" evidence="4">
    <location>
        <begin position="1046"/>
        <end position="1085"/>
    </location>
</feature>
<dbReference type="OrthoDB" id="439792at2759"/>
<feature type="compositionally biased region" description="Acidic residues" evidence="4">
    <location>
        <begin position="221"/>
        <end position="244"/>
    </location>
</feature>
<dbReference type="InterPro" id="IPR027417">
    <property type="entry name" value="P-loop_NTPase"/>
</dbReference>
<protein>
    <recommendedName>
        <fullName evidence="5">AAA+ ATPase domain-containing protein</fullName>
    </recommendedName>
</protein>
<feature type="region of interest" description="Disordered" evidence="4">
    <location>
        <begin position="525"/>
        <end position="556"/>
    </location>
</feature>
<feature type="compositionally biased region" description="Acidic residues" evidence="4">
    <location>
        <begin position="1050"/>
        <end position="1068"/>
    </location>
</feature>
<dbReference type="PANTHER" id="PTHR23359">
    <property type="entry name" value="NUCLEOTIDE KINASE"/>
    <property type="match status" value="1"/>
</dbReference>
<keyword evidence="2" id="KW-0547">Nucleotide-binding</keyword>
<dbReference type="SMART" id="SM00382">
    <property type="entry name" value="AAA"/>
    <property type="match status" value="2"/>
</dbReference>
<comment type="caution">
    <text evidence="6">The sequence shown here is derived from an EMBL/GenBank/DDBJ whole genome shotgun (WGS) entry which is preliminary data.</text>
</comment>
<evidence type="ECO:0000256" key="1">
    <source>
        <dbReference type="ARBA" id="ARBA00022679"/>
    </source>
</evidence>
<dbReference type="CDD" id="cd01428">
    <property type="entry name" value="ADK"/>
    <property type="match status" value="2"/>
</dbReference>
<dbReference type="EMBL" id="CAJNOC010000550">
    <property type="protein sequence ID" value="CAF0775596.1"/>
    <property type="molecule type" value="Genomic_DNA"/>
</dbReference>
<sequence length="1917" mass="222941">MANQLNSNENNIQEISVQTGTSVYDIKIQNNSRIKFTLQDFLNLDPFDEDEAEQQFLDTKPICFLIIGKPGSGKTTIAKKLASEWKAELVNPTELIIQNIKDGTELGKKSQDILLKGEALPESIVAKMIDEKINSPEVAHHGYVLDGFPSHSENNFDIGKQMEMMKNWKLQPDFIINLRIPDKDLLRRRIYQKVDPISGNLYIKEMYAPNKSKQQKKAENENTEGDEEEEVEGEENEEEKSEEVQDEFFAVIANDVVERLVIRPEDTLPFVESAIKTFKEALLHVLEDQMANMDQSFLLELDSNLSPTILMKQLLLRLESYPIRKAAKALRMSEPVEVSEEESGNSDHFIDSSEIEESISLLQTKKRLASKFKWRRSKCSFYCPVSLKDGKIVSGKPDYAAAFLDKIYLMADENRLREFLKNPRSYLKLPQPRAPCKISILGTDYTGKTSLAAIMAKKYNASVIDMKSLMMPKIKKANEESIQRIKIEATESAIELIKQKFKEKIEQEKTRREQEQVERAAALIEAHEDQETEDNQEKETQDNQEENTENKLGEETVDQNSLLEIQKEESITNEPIDYAKIDPNVIYNDEGDIIVDLNHPEIHLGVEKALEENSKHSFNLPASEYVKVLKEEIEKLRKQRAKIDPTAPNDGGWILDNFPNDSEQLNAMGEHGIIPDTFIVLQDSTDDSNIILKRWYRLNKKEIDEKISKRLAAEELLKIQQQKKEAELKKAQQIDLDLKDESDLDSEMNIDKTLTVDIIPTQDEEMKTLEKIIEEEEPRDLNSVKSDLSVEKISTENRSQSEKKSKKKSDINSEYPSKGAETQEFLNQLKPSLDNLKNLQNTISTITGSDPAFIQINKSTKESEKSLEELTFESANIIEKMFKFSAVDFDGIEEEEPEENDEDDDKDDEEEEDFEEGEDEADENIFDPTLKEKKISFGESGHYCPVTLYSKNILVPGNPEYQCKYRERFYRFSSEENKKAFFENPLKYLPNSRKKLKIPPPRFLVLGPRGSGKSTQARYLAEKLNIFHVKFRDYLQELIIGKTKKRIDTERDEDREEEEIAEDDDEDNEEKRLKQQKKAEPLPELSEREEVIKAYLEKDEVLPPEIMDEVIPQLWNVEPFKSRGFVLEGFPNNESQAHYLIDKGFFPDGIIILRVEDEVVVKRLLPERLEAWRTKMKAKKEKKMLKAKRKKEKLMKQMKARRDEEIAKFEEKRRKKEEEAAENGEEYEDEEFDVDALIQEEFSEQLQEEEEVEEVQEDEIKENMINDIKTRFENELSYLDVTKDALQEVLIPRFTVDSNRKPNIVSFLIKKRLKRFIDNRQSLFERVYPIKLRIANKLIDFGYKRLSRFGRWCPIKLFENEPVQTLYDENRKPYLAIHRSFIYFFSSKEARESFSEDPLKYLKQPSPLSVVPFKLSIIGPPKSGKTTLAKRFAKEFGCVRLSAGEAIRSVLDNQPYTELAENIRSYLTKGKTVPDELTIQCIELALLDVKCQLRGFVFDNFPVKKEQIKIMTDRSLIPVKVIELKCDVKEIMHRCIKDRTSAERMTSGLILNDSPEIIGYKLKEWKDEIVFLRDWYMNEHKNLIQLDGTQSKWNLWDQAKKIGFESVRTIQVYLNRISQHKAACIANLCVTYDEMLNRLGDFGQYCPVSLALYDELIDCSENRSMNFVAEYQGFYYKMKSKKELELFLDDPEKFIPPKAPRKLPPPSLLPKRRSAIEVKELFPKPVELNGYCPVTYYVGKLRYEALEQGSSEFAAEYKNKLYFMANLEMLEEFLKKPEIYSALKLPHKLPPVKNALNVLELPMTGYLEQTVAELLKKALSQVGDFKPKFPFLSPTKSALLYVAYFLKAYNPKSSEYRKKKYRQKLLYFQQKCELIDYLYKQTTLKYKEPSKRSNEYNVKLDSFFALQDNMPTMNWLS</sequence>
<name>A0A813R2L1_9BILA</name>
<dbReference type="GO" id="GO:0006139">
    <property type="term" value="P:nucleobase-containing compound metabolic process"/>
    <property type="evidence" value="ECO:0007669"/>
    <property type="project" value="InterPro"/>
</dbReference>
<feature type="compositionally biased region" description="Acidic residues" evidence="4">
    <location>
        <begin position="893"/>
        <end position="925"/>
    </location>
</feature>
<evidence type="ECO:0000256" key="2">
    <source>
        <dbReference type="ARBA" id="ARBA00022741"/>
    </source>
</evidence>
<dbReference type="InterPro" id="IPR000850">
    <property type="entry name" value="Adenylat/UMP-CMP_kin"/>
</dbReference>
<dbReference type="Pfam" id="PF00406">
    <property type="entry name" value="ADK"/>
    <property type="match status" value="3"/>
</dbReference>
<keyword evidence="1" id="KW-0808">Transferase</keyword>
<organism evidence="6 7">
    <name type="scientific">Brachionus calyciflorus</name>
    <dbReference type="NCBI Taxonomy" id="104777"/>
    <lineage>
        <taxon>Eukaryota</taxon>
        <taxon>Metazoa</taxon>
        <taxon>Spiralia</taxon>
        <taxon>Gnathifera</taxon>
        <taxon>Rotifera</taxon>
        <taxon>Eurotatoria</taxon>
        <taxon>Monogononta</taxon>
        <taxon>Pseudotrocha</taxon>
        <taxon>Ploima</taxon>
        <taxon>Brachionidae</taxon>
        <taxon>Brachionus</taxon>
    </lineage>
</organism>
<feature type="domain" description="AAA+ ATPase" evidence="5">
    <location>
        <begin position="999"/>
        <end position="1303"/>
    </location>
</feature>
<dbReference type="GO" id="GO:0019205">
    <property type="term" value="F:nucleobase-containing compound kinase activity"/>
    <property type="evidence" value="ECO:0007669"/>
    <property type="project" value="InterPro"/>
</dbReference>
<dbReference type="Pfam" id="PF12018">
    <property type="entry name" value="FAP206"/>
    <property type="match status" value="1"/>
</dbReference>
<feature type="region of interest" description="Disordered" evidence="4">
    <location>
        <begin position="778"/>
        <end position="820"/>
    </location>
</feature>
<feature type="compositionally biased region" description="Acidic residues" evidence="4">
    <location>
        <begin position="1219"/>
        <end position="1230"/>
    </location>
</feature>
<feature type="region of interest" description="Disordered" evidence="4">
    <location>
        <begin position="893"/>
        <end position="928"/>
    </location>
</feature>
<evidence type="ECO:0000256" key="3">
    <source>
        <dbReference type="ARBA" id="ARBA00022777"/>
    </source>
</evidence>
<reference evidence="6" key="1">
    <citation type="submission" date="2021-02" db="EMBL/GenBank/DDBJ databases">
        <authorList>
            <person name="Nowell W R."/>
        </authorList>
    </citation>
    <scope>NUCLEOTIDE SEQUENCE</scope>
    <source>
        <strain evidence="6">Ploen Becks lab</strain>
    </source>
</reference>
<dbReference type="GO" id="GO:0005524">
    <property type="term" value="F:ATP binding"/>
    <property type="evidence" value="ECO:0007669"/>
    <property type="project" value="InterPro"/>
</dbReference>